<evidence type="ECO:0000259" key="5">
    <source>
        <dbReference type="PROSITE" id="PS50977"/>
    </source>
</evidence>
<keyword evidence="2 4" id="KW-0238">DNA-binding</keyword>
<dbReference type="InterPro" id="IPR009057">
    <property type="entry name" value="Homeodomain-like_sf"/>
</dbReference>
<evidence type="ECO:0000313" key="6">
    <source>
        <dbReference type="EMBL" id="MBW8481693.1"/>
    </source>
</evidence>
<protein>
    <submittedName>
        <fullName evidence="6">TetR/AcrR family transcriptional regulator</fullName>
    </submittedName>
</protein>
<keyword evidence="3" id="KW-0804">Transcription</keyword>
<dbReference type="PROSITE" id="PS50977">
    <property type="entry name" value="HTH_TETR_2"/>
    <property type="match status" value="1"/>
</dbReference>
<keyword evidence="1" id="KW-0805">Transcription regulation</keyword>
<sequence>MAAPRGDTRERIARAAGTLFRRQGYSATGLQQIAAASGARIGSIYHFYAGKDALAEEVVRSGGAAYGALVLALLEDGPDDPVEALGAAFAQAAADLAASGYADACPIATIALEVASTSEPLRRATADVFASWLDGLTAWCRRVVDDPDGARDLATAVLTSLEGAFILSRSLRDPAPLLAAGRSAARLAAAVRTA</sequence>
<dbReference type="RefSeq" id="WP_220163553.1">
    <property type="nucleotide sequence ID" value="NZ_JAIBOA010000002.1"/>
</dbReference>
<dbReference type="Gene3D" id="1.10.357.10">
    <property type="entry name" value="Tetracycline Repressor, domain 2"/>
    <property type="match status" value="1"/>
</dbReference>
<evidence type="ECO:0000313" key="7">
    <source>
        <dbReference type="Proteomes" id="UP000774570"/>
    </source>
</evidence>
<evidence type="ECO:0000256" key="4">
    <source>
        <dbReference type="PROSITE-ProRule" id="PRU00335"/>
    </source>
</evidence>
<dbReference type="SUPFAM" id="SSF46689">
    <property type="entry name" value="Homeodomain-like"/>
    <property type="match status" value="1"/>
</dbReference>
<dbReference type="PRINTS" id="PR00455">
    <property type="entry name" value="HTHTETR"/>
</dbReference>
<name>A0ABS7FMT7_9ACTN</name>
<dbReference type="Pfam" id="PF00440">
    <property type="entry name" value="TetR_N"/>
    <property type="match status" value="1"/>
</dbReference>
<gene>
    <name evidence="6" type="ORF">K1Y72_04865</name>
</gene>
<keyword evidence="7" id="KW-1185">Reference proteome</keyword>
<dbReference type="PANTHER" id="PTHR47506:SF3">
    <property type="entry name" value="HTH-TYPE TRANSCRIPTIONAL REGULATOR LMRA"/>
    <property type="match status" value="1"/>
</dbReference>
<evidence type="ECO:0000256" key="3">
    <source>
        <dbReference type="ARBA" id="ARBA00023163"/>
    </source>
</evidence>
<evidence type="ECO:0000256" key="1">
    <source>
        <dbReference type="ARBA" id="ARBA00023015"/>
    </source>
</evidence>
<dbReference type="SUPFAM" id="SSF48498">
    <property type="entry name" value="Tetracyclin repressor-like, C-terminal domain"/>
    <property type="match status" value="1"/>
</dbReference>
<dbReference type="InterPro" id="IPR001647">
    <property type="entry name" value="HTH_TetR"/>
</dbReference>
<dbReference type="PANTHER" id="PTHR47506">
    <property type="entry name" value="TRANSCRIPTIONAL REGULATORY PROTEIN"/>
    <property type="match status" value="1"/>
</dbReference>
<accession>A0ABS7FMT7</accession>
<dbReference type="InterPro" id="IPR036271">
    <property type="entry name" value="Tet_transcr_reg_TetR-rel_C_sf"/>
</dbReference>
<feature type="DNA-binding region" description="H-T-H motif" evidence="4">
    <location>
        <begin position="29"/>
        <end position="48"/>
    </location>
</feature>
<dbReference type="Pfam" id="PF21993">
    <property type="entry name" value="TetR_C_13_2"/>
    <property type="match status" value="1"/>
</dbReference>
<comment type="caution">
    <text evidence="6">The sequence shown here is derived from an EMBL/GenBank/DDBJ whole genome shotgun (WGS) entry which is preliminary data.</text>
</comment>
<organism evidence="6 7">
    <name type="scientific">Actinomadura parmotrematis</name>
    <dbReference type="NCBI Taxonomy" id="2864039"/>
    <lineage>
        <taxon>Bacteria</taxon>
        <taxon>Bacillati</taxon>
        <taxon>Actinomycetota</taxon>
        <taxon>Actinomycetes</taxon>
        <taxon>Streptosporangiales</taxon>
        <taxon>Thermomonosporaceae</taxon>
        <taxon>Actinomadura</taxon>
    </lineage>
</organism>
<reference evidence="6 7" key="1">
    <citation type="submission" date="2021-07" db="EMBL/GenBank/DDBJ databases">
        <title>Actinomadura sp. PM05-2 isolated from lichen.</title>
        <authorList>
            <person name="Somphong A."/>
            <person name="Phongsopitanun W."/>
            <person name="Tanasupawat S."/>
            <person name="Peongsungnone V."/>
        </authorList>
    </citation>
    <scope>NUCLEOTIDE SEQUENCE [LARGE SCALE GENOMIC DNA]</scope>
    <source>
        <strain evidence="6 7">PM05-2</strain>
    </source>
</reference>
<proteinExistence type="predicted"/>
<evidence type="ECO:0000256" key="2">
    <source>
        <dbReference type="ARBA" id="ARBA00023125"/>
    </source>
</evidence>
<dbReference type="Proteomes" id="UP000774570">
    <property type="component" value="Unassembled WGS sequence"/>
</dbReference>
<feature type="domain" description="HTH tetR-type" evidence="5">
    <location>
        <begin position="6"/>
        <end position="66"/>
    </location>
</feature>
<dbReference type="InterPro" id="IPR054156">
    <property type="entry name" value="YxaF_TetR_C"/>
</dbReference>
<dbReference type="EMBL" id="JAIBOA010000002">
    <property type="protein sequence ID" value="MBW8481693.1"/>
    <property type="molecule type" value="Genomic_DNA"/>
</dbReference>